<comment type="similarity">
    <text evidence="1">Belongs to the MAD2 family.</text>
</comment>
<feature type="domain" description="HORMA" evidence="2">
    <location>
        <begin position="6"/>
        <end position="202"/>
    </location>
</feature>
<feature type="non-terminal residue" evidence="3">
    <location>
        <position position="1"/>
    </location>
</feature>
<dbReference type="Pfam" id="PF02301">
    <property type="entry name" value="HORMA"/>
    <property type="match status" value="1"/>
</dbReference>
<dbReference type="GO" id="GO:0016035">
    <property type="term" value="C:zeta DNA polymerase complex"/>
    <property type="evidence" value="ECO:0007669"/>
    <property type="project" value="TreeGrafter"/>
</dbReference>
<evidence type="ECO:0000259" key="2">
    <source>
        <dbReference type="PROSITE" id="PS50815"/>
    </source>
</evidence>
<dbReference type="InterPro" id="IPR003511">
    <property type="entry name" value="HORMA_dom"/>
</dbReference>
<name>A0A8H7UT78_9FUNG</name>
<evidence type="ECO:0000313" key="3">
    <source>
        <dbReference type="EMBL" id="KAG2189969.1"/>
    </source>
</evidence>
<dbReference type="PROSITE" id="PS50815">
    <property type="entry name" value="HORMA"/>
    <property type="match status" value="1"/>
</dbReference>
<dbReference type="SUPFAM" id="SSF56019">
    <property type="entry name" value="The spindle assembly checkpoint protein mad2"/>
    <property type="match status" value="1"/>
</dbReference>
<sequence length="214" mass="24976">IYIELLDIITLTCEFLETWLHQILYKCELYPKAVFKQQKKFEVPVYIALHPEVYDYIANFVQSCQPSLEKGDIRYISLTVLEDTDIPVEKFVLEIRSILQSVSGIPSDVILESESTCTLADLQQYLRACLIKLNSYRFNKLNTENRTFSLSIEKIEGGLPKQSKENVDNYIDWIPADTHYNWKAIKPLKSVELDLLRFNTFVMEASRKGKERRP</sequence>
<dbReference type="Proteomes" id="UP000650833">
    <property type="component" value="Unassembled WGS sequence"/>
</dbReference>
<dbReference type="EMBL" id="JAEPRC010001107">
    <property type="protein sequence ID" value="KAG2189969.1"/>
    <property type="molecule type" value="Genomic_DNA"/>
</dbReference>
<keyword evidence="4" id="KW-1185">Reference proteome</keyword>
<gene>
    <name evidence="3" type="ORF">INT46_007911</name>
</gene>
<evidence type="ECO:0000256" key="1">
    <source>
        <dbReference type="ARBA" id="ARBA00010348"/>
    </source>
</evidence>
<dbReference type="InterPro" id="IPR036570">
    <property type="entry name" value="HORMA_dom_sf"/>
</dbReference>
<evidence type="ECO:0000313" key="4">
    <source>
        <dbReference type="Proteomes" id="UP000650833"/>
    </source>
</evidence>
<reference evidence="3" key="1">
    <citation type="submission" date="2020-12" db="EMBL/GenBank/DDBJ databases">
        <title>Metabolic potential, ecology and presence of endohyphal bacteria is reflected in genomic diversity of Mucoromycotina.</title>
        <authorList>
            <person name="Muszewska A."/>
            <person name="Okrasinska A."/>
            <person name="Steczkiewicz K."/>
            <person name="Drgas O."/>
            <person name="Orlowska M."/>
            <person name="Perlinska-Lenart U."/>
            <person name="Aleksandrzak-Piekarczyk T."/>
            <person name="Szatraj K."/>
            <person name="Zielenkiewicz U."/>
            <person name="Pilsyk S."/>
            <person name="Malc E."/>
            <person name="Mieczkowski P."/>
            <person name="Kruszewska J.S."/>
            <person name="Biernat P."/>
            <person name="Pawlowska J."/>
        </authorList>
    </citation>
    <scope>NUCLEOTIDE SEQUENCE</scope>
    <source>
        <strain evidence="3">CBS 226.32</strain>
    </source>
</reference>
<organism evidence="3 4">
    <name type="scientific">Mucor plumbeus</name>
    <dbReference type="NCBI Taxonomy" id="97098"/>
    <lineage>
        <taxon>Eukaryota</taxon>
        <taxon>Fungi</taxon>
        <taxon>Fungi incertae sedis</taxon>
        <taxon>Mucoromycota</taxon>
        <taxon>Mucoromycotina</taxon>
        <taxon>Mucoromycetes</taxon>
        <taxon>Mucorales</taxon>
        <taxon>Mucorineae</taxon>
        <taxon>Mucoraceae</taxon>
        <taxon>Mucor</taxon>
    </lineage>
</organism>
<dbReference type="Gene3D" id="3.30.900.10">
    <property type="entry name" value="HORMA domain"/>
    <property type="match status" value="1"/>
</dbReference>
<protein>
    <recommendedName>
        <fullName evidence="2">HORMA domain-containing protein</fullName>
    </recommendedName>
</protein>
<dbReference type="OrthoDB" id="21254at2759"/>
<dbReference type="AlphaFoldDB" id="A0A8H7UT78"/>
<proteinExistence type="inferred from homology"/>
<dbReference type="InterPro" id="IPR045091">
    <property type="entry name" value="Mad2-like"/>
</dbReference>
<comment type="caution">
    <text evidence="3">The sequence shown here is derived from an EMBL/GenBank/DDBJ whole genome shotgun (WGS) entry which is preliminary data.</text>
</comment>
<dbReference type="PANTHER" id="PTHR11842">
    <property type="entry name" value="MITOTIC SPINDLE ASSEMBLY CHECKPOINT PROTEIN MAD2"/>
    <property type="match status" value="1"/>
</dbReference>
<dbReference type="PANTHER" id="PTHR11842:SF10">
    <property type="entry name" value="MITOTIC SPINDLE ASSEMBLY CHECKPOINT PROTEIN MAD2B"/>
    <property type="match status" value="1"/>
</dbReference>
<accession>A0A8H7UT78</accession>